<dbReference type="InterPro" id="IPR039169">
    <property type="entry name" value="Abitram"/>
</dbReference>
<dbReference type="PANTHER" id="PTHR13651:SF0">
    <property type="entry name" value="PROTEIN ABITRAM"/>
    <property type="match status" value="1"/>
</dbReference>
<dbReference type="AlphaFoldDB" id="A0A8W8MHT0"/>
<dbReference type="SUPFAM" id="SSF51230">
    <property type="entry name" value="Single hybrid motif"/>
    <property type="match status" value="1"/>
</dbReference>
<protein>
    <recommendedName>
        <fullName evidence="3">Actin-binding transcription modulator</fullName>
    </recommendedName>
</protein>
<accession>A0A8W8MHT0</accession>
<evidence type="ECO:0000313" key="1">
    <source>
        <dbReference type="EnsemblMetazoa" id="G32373.2:cds"/>
    </source>
</evidence>
<reference evidence="1" key="1">
    <citation type="submission" date="2022-08" db="UniProtKB">
        <authorList>
            <consortium name="EnsemblMetazoa"/>
        </authorList>
    </citation>
    <scope>IDENTIFICATION</scope>
    <source>
        <strain evidence="1">05x7-T-G4-1.051#20</strain>
    </source>
</reference>
<evidence type="ECO:0000313" key="2">
    <source>
        <dbReference type="Proteomes" id="UP000005408"/>
    </source>
</evidence>
<dbReference type="InterPro" id="IPR011053">
    <property type="entry name" value="Single_hybrid_motif"/>
</dbReference>
<dbReference type="Proteomes" id="UP000005408">
    <property type="component" value="Unassembled WGS sequence"/>
</dbReference>
<name>A0A8W8MHT0_MAGGI</name>
<dbReference type="OMA" id="GKACEDH"/>
<organism evidence="1 2">
    <name type="scientific">Magallana gigas</name>
    <name type="common">Pacific oyster</name>
    <name type="synonym">Crassostrea gigas</name>
    <dbReference type="NCBI Taxonomy" id="29159"/>
    <lineage>
        <taxon>Eukaryota</taxon>
        <taxon>Metazoa</taxon>
        <taxon>Spiralia</taxon>
        <taxon>Lophotrochozoa</taxon>
        <taxon>Mollusca</taxon>
        <taxon>Bivalvia</taxon>
        <taxon>Autobranchia</taxon>
        <taxon>Pteriomorphia</taxon>
        <taxon>Ostreida</taxon>
        <taxon>Ostreoidea</taxon>
        <taxon>Ostreidae</taxon>
        <taxon>Magallana</taxon>
    </lineage>
</organism>
<dbReference type="OrthoDB" id="48130at2759"/>
<sequence length="182" mass="20461">MADDNQQHDFEGSKRLLESEHPSLVDRYYQSRYLIDSQSKKNEDICILTHSNRICIVTVAEWHPLLREKKTISQISYDVEGVNRMDNKISGKGKRGAQLLTPSSPLCEVTCTDGSKYIITCGVRGQLIEVNETLLKSPDLLSLKPQTEGYIAIVLPKLGDFEGTTKNLLSKDEYIKIRSSGT</sequence>
<keyword evidence="2" id="KW-1185">Reference proteome</keyword>
<evidence type="ECO:0008006" key="3">
    <source>
        <dbReference type="Google" id="ProtNLM"/>
    </source>
</evidence>
<dbReference type="Gene3D" id="2.40.50.100">
    <property type="match status" value="1"/>
</dbReference>
<dbReference type="EnsemblMetazoa" id="G32373.2">
    <property type="protein sequence ID" value="G32373.2:cds"/>
    <property type="gene ID" value="G32373"/>
</dbReference>
<dbReference type="PANTHER" id="PTHR13651">
    <property type="entry name" value="PROTEIN ABITRAM"/>
    <property type="match status" value="1"/>
</dbReference>
<proteinExistence type="predicted"/>
<dbReference type="EnsemblMetazoa" id="G32373.1">
    <property type="protein sequence ID" value="G32373.1:cds"/>
    <property type="gene ID" value="G32373"/>
</dbReference>
<dbReference type="GO" id="GO:0005634">
    <property type="term" value="C:nucleus"/>
    <property type="evidence" value="ECO:0007669"/>
    <property type="project" value="TreeGrafter"/>
</dbReference>